<dbReference type="Proteomes" id="UP000594261">
    <property type="component" value="Chromosome 2"/>
</dbReference>
<gene>
    <name evidence="10" type="primary">LOC115969035</name>
</gene>
<evidence type="ECO:0000256" key="1">
    <source>
        <dbReference type="ARBA" id="ARBA00005392"/>
    </source>
</evidence>
<name>A0A7N2KYN1_QUELO</name>
<dbReference type="EnsemblPlants" id="QL02p067948:mrna">
    <property type="protein sequence ID" value="QL02p067948:mrna"/>
    <property type="gene ID" value="QL02p067948"/>
</dbReference>
<comment type="subcellular location">
    <subcellularLocation>
        <location evidence="7">Secreted</location>
        <location evidence="7">Cell wall</location>
    </subcellularLocation>
    <subcellularLocation>
        <location evidence="7">Membrane</location>
        <topology evidence="7">Peripheral membrane protein</topology>
    </subcellularLocation>
</comment>
<dbReference type="GeneID" id="115969035"/>
<feature type="domain" description="Expansin-like EG45" evidence="8">
    <location>
        <begin position="53"/>
        <end position="165"/>
    </location>
</feature>
<dbReference type="RefSeq" id="XP_030944457.1">
    <property type="nucleotide sequence ID" value="XM_031088597.1"/>
</dbReference>
<keyword evidence="3 7" id="KW-0964">Secreted</keyword>
<dbReference type="PRINTS" id="PR01225">
    <property type="entry name" value="EXPANSNFAMLY"/>
</dbReference>
<evidence type="ECO:0000259" key="8">
    <source>
        <dbReference type="PROSITE" id="PS50842"/>
    </source>
</evidence>
<evidence type="ECO:0000256" key="5">
    <source>
        <dbReference type="ARBA" id="ARBA00023136"/>
    </source>
</evidence>
<dbReference type="Gene3D" id="2.40.40.10">
    <property type="entry name" value="RlpA-like domain"/>
    <property type="match status" value="1"/>
</dbReference>
<keyword evidence="6 7" id="KW-0961">Cell wall biogenesis/degradation</keyword>
<evidence type="ECO:0000256" key="6">
    <source>
        <dbReference type="ARBA" id="ARBA00023316"/>
    </source>
</evidence>
<evidence type="ECO:0000256" key="3">
    <source>
        <dbReference type="ARBA" id="ARBA00022525"/>
    </source>
</evidence>
<feature type="domain" description="Expansin-like CBD" evidence="9">
    <location>
        <begin position="175"/>
        <end position="254"/>
    </location>
</feature>
<keyword evidence="4" id="KW-0732">Signal</keyword>
<evidence type="ECO:0000313" key="11">
    <source>
        <dbReference type="Proteomes" id="UP000594261"/>
    </source>
</evidence>
<protein>
    <recommendedName>
        <fullName evidence="7">Expansin</fullName>
    </recommendedName>
</protein>
<dbReference type="PROSITE" id="PS50842">
    <property type="entry name" value="EXPANSIN_EG45"/>
    <property type="match status" value="1"/>
</dbReference>
<dbReference type="SMART" id="SM00837">
    <property type="entry name" value="DPBB_1"/>
    <property type="match status" value="1"/>
</dbReference>
<dbReference type="GO" id="GO:0005576">
    <property type="term" value="C:extracellular region"/>
    <property type="evidence" value="ECO:0007669"/>
    <property type="project" value="InterPro"/>
</dbReference>
<proteinExistence type="inferred from homology"/>
<dbReference type="InterPro" id="IPR036908">
    <property type="entry name" value="RlpA-like_sf"/>
</dbReference>
<evidence type="ECO:0000256" key="2">
    <source>
        <dbReference type="ARBA" id="ARBA00022512"/>
    </source>
</evidence>
<dbReference type="AlphaFoldDB" id="A0A7N2KYN1"/>
<dbReference type="InterPro" id="IPR009009">
    <property type="entry name" value="RlpA-like_DPBB"/>
</dbReference>
<dbReference type="SUPFAM" id="SSF50685">
    <property type="entry name" value="Barwin-like endoglucanases"/>
    <property type="match status" value="1"/>
</dbReference>
<dbReference type="GO" id="GO:0016020">
    <property type="term" value="C:membrane"/>
    <property type="evidence" value="ECO:0007669"/>
    <property type="project" value="UniProtKB-SubCell"/>
</dbReference>
<accession>A0A7N2KYN1</accession>
<dbReference type="InParanoid" id="A0A7N2KYN1"/>
<sequence length="258" mass="28537">MARSQNLFSLHNIHDSFGDSHSRRITIDGETDNNWYDARATFYGDMTSSETMQGACGYGNLFDQGYGLSTAALSSALFNNGLTCGACFELQCVNDPQWCIQNAGTVKITATNFCPANYSKTQDIWCNPPQRHFDLSLPMFTKIAQYKAGVVPVKYRRVPCTKQGGVKFQITGNPYFLLVLLYNVGGAGDISDVKIKGSNTDWIQMSRNWGQNWQTGTQLVGQSLSFQATTSDGKTLEFNNAAPPNWQFGQSYSATINF</sequence>
<keyword evidence="2 7" id="KW-0134">Cell wall</keyword>
<reference evidence="11" key="1">
    <citation type="journal article" date="2016" name="G3 (Bethesda)">
        <title>First Draft Assembly and Annotation of the Genome of a California Endemic Oak Quercus lobata Nee (Fagaceae).</title>
        <authorList>
            <person name="Sork V.L."/>
            <person name="Fitz-Gibbon S.T."/>
            <person name="Puiu D."/>
            <person name="Crepeau M."/>
            <person name="Gugger P.F."/>
            <person name="Sherman R."/>
            <person name="Stevens K."/>
            <person name="Langley C.H."/>
            <person name="Pellegrini M."/>
            <person name="Salzberg S.L."/>
        </authorList>
    </citation>
    <scope>NUCLEOTIDE SEQUENCE [LARGE SCALE GENOMIC DNA]</scope>
    <source>
        <strain evidence="11">cv. SW786</strain>
    </source>
</reference>
<keyword evidence="5" id="KW-0472">Membrane</keyword>
<dbReference type="InterPro" id="IPR007112">
    <property type="entry name" value="Expansin/allergen_DPBB_dom"/>
</dbReference>
<dbReference type="InterPro" id="IPR007117">
    <property type="entry name" value="Expansin_CBD"/>
</dbReference>
<organism evidence="10 11">
    <name type="scientific">Quercus lobata</name>
    <name type="common">Valley oak</name>
    <dbReference type="NCBI Taxonomy" id="97700"/>
    <lineage>
        <taxon>Eukaryota</taxon>
        <taxon>Viridiplantae</taxon>
        <taxon>Streptophyta</taxon>
        <taxon>Embryophyta</taxon>
        <taxon>Tracheophyta</taxon>
        <taxon>Spermatophyta</taxon>
        <taxon>Magnoliopsida</taxon>
        <taxon>eudicotyledons</taxon>
        <taxon>Gunneridae</taxon>
        <taxon>Pentapetalae</taxon>
        <taxon>rosids</taxon>
        <taxon>fabids</taxon>
        <taxon>Fagales</taxon>
        <taxon>Fagaceae</taxon>
        <taxon>Quercus</taxon>
    </lineage>
</organism>
<dbReference type="Pfam" id="PF01357">
    <property type="entry name" value="Expansin_C"/>
    <property type="match status" value="1"/>
</dbReference>
<dbReference type="InterPro" id="IPR007118">
    <property type="entry name" value="Expan_Lol_pI"/>
</dbReference>
<evidence type="ECO:0000256" key="4">
    <source>
        <dbReference type="ARBA" id="ARBA00022729"/>
    </source>
</evidence>
<keyword evidence="11" id="KW-1185">Reference proteome</keyword>
<comment type="function">
    <text evidence="7">Causes loosening and extension of plant cell walls by disrupting non-covalent bonding between cellulose microfibrils and matrix glucans. No enzymatic activity has been found.</text>
</comment>
<dbReference type="KEGG" id="qlo:115969035"/>
<comment type="similarity">
    <text evidence="1 7">Belongs to the expansin family. Expansin A subfamily.</text>
</comment>
<dbReference type="CDD" id="cd22274">
    <property type="entry name" value="DPBB_EXPA_N"/>
    <property type="match status" value="1"/>
</dbReference>
<evidence type="ECO:0000313" key="10">
    <source>
        <dbReference type="EnsemblPlants" id="QL02p067948:mrna"/>
    </source>
</evidence>
<dbReference type="GO" id="GO:0009653">
    <property type="term" value="P:anatomical structure morphogenesis"/>
    <property type="evidence" value="ECO:0007669"/>
    <property type="project" value="UniProtKB-ARBA"/>
</dbReference>
<dbReference type="PRINTS" id="PR01226">
    <property type="entry name" value="EXPANSIN"/>
</dbReference>
<dbReference type="GO" id="GO:0009664">
    <property type="term" value="P:plant-type cell wall organization"/>
    <property type="evidence" value="ECO:0007669"/>
    <property type="project" value="InterPro"/>
</dbReference>
<dbReference type="Pfam" id="PF03330">
    <property type="entry name" value="DPBB_1"/>
    <property type="match status" value="1"/>
</dbReference>
<dbReference type="SUPFAM" id="SSF49590">
    <property type="entry name" value="PHL pollen allergen"/>
    <property type="match status" value="1"/>
</dbReference>
<dbReference type="OrthoDB" id="5823761at2759"/>
<dbReference type="InterPro" id="IPR002963">
    <property type="entry name" value="Expansin"/>
</dbReference>
<dbReference type="PANTHER" id="PTHR31867">
    <property type="entry name" value="EXPANSIN-A15"/>
    <property type="match status" value="1"/>
</dbReference>
<dbReference type="Gene3D" id="2.60.40.760">
    <property type="entry name" value="Expansin, cellulose-binding-like domain"/>
    <property type="match status" value="1"/>
</dbReference>
<evidence type="ECO:0000256" key="7">
    <source>
        <dbReference type="RuleBase" id="RU365023"/>
    </source>
</evidence>
<evidence type="ECO:0000259" key="9">
    <source>
        <dbReference type="PROSITE" id="PS50843"/>
    </source>
</evidence>
<dbReference type="PROSITE" id="PS50843">
    <property type="entry name" value="EXPANSIN_CBD"/>
    <property type="match status" value="1"/>
</dbReference>
<dbReference type="Gramene" id="QL02p067948:mrna">
    <property type="protein sequence ID" value="QL02p067948:mrna"/>
    <property type="gene ID" value="QL02p067948"/>
</dbReference>
<dbReference type="InterPro" id="IPR036749">
    <property type="entry name" value="Expansin_CBD_sf"/>
</dbReference>
<dbReference type="OMA" id="MIDPNWY"/>
<reference evidence="10" key="2">
    <citation type="submission" date="2021-01" db="UniProtKB">
        <authorList>
            <consortium name="EnsemblPlants"/>
        </authorList>
    </citation>
    <scope>IDENTIFICATION</scope>
</reference>